<dbReference type="AlphaFoldDB" id="A0A3P6DW47"/>
<proteinExistence type="predicted"/>
<protein>
    <recommendedName>
        <fullName evidence="1">DUF4283 domain-containing protein</fullName>
    </recommendedName>
</protein>
<evidence type="ECO:0000259" key="1">
    <source>
        <dbReference type="Pfam" id="PF14111"/>
    </source>
</evidence>
<feature type="domain" description="DUF4283" evidence="1">
    <location>
        <begin position="13"/>
        <end position="86"/>
    </location>
</feature>
<organism evidence="2">
    <name type="scientific">Brassica oleracea</name>
    <name type="common">Wild cabbage</name>
    <dbReference type="NCBI Taxonomy" id="3712"/>
    <lineage>
        <taxon>Eukaryota</taxon>
        <taxon>Viridiplantae</taxon>
        <taxon>Streptophyta</taxon>
        <taxon>Embryophyta</taxon>
        <taxon>Tracheophyta</taxon>
        <taxon>Spermatophyta</taxon>
        <taxon>Magnoliopsida</taxon>
        <taxon>eudicotyledons</taxon>
        <taxon>Gunneridae</taxon>
        <taxon>Pentapetalae</taxon>
        <taxon>rosids</taxon>
        <taxon>malvids</taxon>
        <taxon>Brassicales</taxon>
        <taxon>Brassicaceae</taxon>
        <taxon>Brassiceae</taxon>
        <taxon>Brassica</taxon>
    </lineage>
</organism>
<evidence type="ECO:0000313" key="2">
    <source>
        <dbReference type="EMBL" id="VDD35943.1"/>
    </source>
</evidence>
<dbReference type="PANTHER" id="PTHR31286:SF148">
    <property type="entry name" value="DUF4283 DOMAIN-CONTAINING PROTEIN"/>
    <property type="match status" value="1"/>
</dbReference>
<reference evidence="2" key="1">
    <citation type="submission" date="2018-11" db="EMBL/GenBank/DDBJ databases">
        <authorList>
            <consortium name="Genoscope - CEA"/>
            <person name="William W."/>
        </authorList>
    </citation>
    <scope>NUCLEOTIDE SEQUENCE</scope>
</reference>
<dbReference type="InterPro" id="IPR025558">
    <property type="entry name" value="DUF4283"/>
</dbReference>
<dbReference type="EMBL" id="LR031876">
    <property type="protein sequence ID" value="VDD35943.1"/>
    <property type="molecule type" value="Genomic_DNA"/>
</dbReference>
<accession>A0A3P6DW47</accession>
<gene>
    <name evidence="2" type="ORF">BOLC7T41503H</name>
</gene>
<dbReference type="PANTHER" id="PTHR31286">
    <property type="entry name" value="GLYCINE-RICH CELL WALL STRUCTURAL PROTEIN 1.8-LIKE"/>
    <property type="match status" value="1"/>
</dbReference>
<dbReference type="InterPro" id="IPR040256">
    <property type="entry name" value="At4g02000-like"/>
</dbReference>
<dbReference type="Pfam" id="PF14111">
    <property type="entry name" value="DUF4283"/>
    <property type="match status" value="1"/>
</dbReference>
<sequence>MPIEGFEDSDPPWKGFVVGYSIGDAPHVGSIHATVNRICTVQFIDKNTVLFGSKNELLRNRVTKQRYWHISDILLVVNDWSPETAASPPDLSAMPLWVDLNSVPGHLFSRVGLKAVSTPVGKFVKLHPQKELY</sequence>
<name>A0A3P6DW47_BRAOL</name>